<evidence type="ECO:0000256" key="12">
    <source>
        <dbReference type="ARBA" id="ARBA00023273"/>
    </source>
</evidence>
<evidence type="ECO:0000256" key="4">
    <source>
        <dbReference type="ARBA" id="ARBA00022701"/>
    </source>
</evidence>
<keyword evidence="19" id="KW-1185">Reference proteome</keyword>
<dbReference type="PRINTS" id="PR00380">
    <property type="entry name" value="KINESINHEAVY"/>
</dbReference>
<dbReference type="InterPro" id="IPR027640">
    <property type="entry name" value="Kinesin-like_fam"/>
</dbReference>
<dbReference type="GO" id="GO:0005874">
    <property type="term" value="C:microtubule"/>
    <property type="evidence" value="ECO:0007669"/>
    <property type="project" value="UniProtKB-KW"/>
</dbReference>
<keyword evidence="4 16" id="KW-0493">Microtubule</keyword>
<dbReference type="GO" id="GO:0008017">
    <property type="term" value="F:microtubule binding"/>
    <property type="evidence" value="ECO:0007669"/>
    <property type="project" value="InterPro"/>
</dbReference>
<evidence type="ECO:0000256" key="14">
    <source>
        <dbReference type="ARBA" id="ARBA00063408"/>
    </source>
</evidence>
<accession>A0A662YPI7</accession>
<dbReference type="EMBL" id="SCEB01000668">
    <property type="protein sequence ID" value="RXM98487.1"/>
    <property type="molecule type" value="Genomic_DNA"/>
</dbReference>
<proteinExistence type="inferred from homology"/>
<reference evidence="18 19" key="1">
    <citation type="submission" date="2019-01" db="EMBL/GenBank/DDBJ databases">
        <title>Draft Genome and Complete Hox-Cluster Characterization of the Sterlet Sturgeon (Acipenser ruthenus).</title>
        <authorList>
            <person name="Wei Q."/>
        </authorList>
    </citation>
    <scope>NUCLEOTIDE SEQUENCE [LARGE SCALE GENOMIC DNA]</scope>
    <source>
        <strain evidence="18">WHYD16114868_AA</strain>
        <tissue evidence="18">Blood</tissue>
    </source>
</reference>
<dbReference type="PROSITE" id="PS00411">
    <property type="entry name" value="KINESIN_MOTOR_1"/>
    <property type="match status" value="1"/>
</dbReference>
<dbReference type="InterPro" id="IPR001752">
    <property type="entry name" value="Kinesin_motor_dom"/>
</dbReference>
<evidence type="ECO:0000256" key="13">
    <source>
        <dbReference type="ARBA" id="ARBA00059553"/>
    </source>
</evidence>
<comment type="caution">
    <text evidence="18">The sequence shown here is derived from an EMBL/GenBank/DDBJ whole genome shotgun (WGS) entry which is preliminary data.</text>
</comment>
<keyword evidence="5 15" id="KW-0547">Nucleotide-binding</keyword>
<dbReference type="SUPFAM" id="SSF52540">
    <property type="entry name" value="P-loop containing nucleoside triphosphate hydrolases"/>
    <property type="match status" value="1"/>
</dbReference>
<evidence type="ECO:0000313" key="19">
    <source>
        <dbReference type="Proteomes" id="UP000289886"/>
    </source>
</evidence>
<keyword evidence="2" id="KW-0963">Cytoplasm</keyword>
<dbReference type="FunFam" id="3.40.850.10:FF:000040">
    <property type="entry name" value="Kinesin-like protein"/>
    <property type="match status" value="1"/>
</dbReference>
<dbReference type="SMART" id="SM00129">
    <property type="entry name" value="KISc"/>
    <property type="match status" value="1"/>
</dbReference>
<comment type="subunit">
    <text evidence="14">Interacts with HYDIN.</text>
</comment>
<comment type="similarity">
    <text evidence="15 16">Belongs to the TRAFAC class myosin-kinesin ATPase superfamily. Kinesin family.</text>
</comment>
<dbReference type="PANTHER" id="PTHR47968:SF62">
    <property type="entry name" value="KINESIN FAMILY MEMBER 5A"/>
    <property type="match status" value="1"/>
</dbReference>
<evidence type="ECO:0000256" key="15">
    <source>
        <dbReference type="PROSITE-ProRule" id="PRU00283"/>
    </source>
</evidence>
<gene>
    <name evidence="18" type="ORF">EOD39_13065</name>
</gene>
<evidence type="ECO:0000256" key="3">
    <source>
        <dbReference type="ARBA" id="ARBA00022553"/>
    </source>
</evidence>
<evidence type="ECO:0000256" key="8">
    <source>
        <dbReference type="ARBA" id="ARBA00023054"/>
    </source>
</evidence>
<evidence type="ECO:0000256" key="2">
    <source>
        <dbReference type="ARBA" id="ARBA00022490"/>
    </source>
</evidence>
<keyword evidence="8" id="KW-0175">Coiled coil</keyword>
<evidence type="ECO:0000256" key="16">
    <source>
        <dbReference type="RuleBase" id="RU000394"/>
    </source>
</evidence>
<sequence length="528" mass="59980">MSARSNGVSVFVRTRPSVNFAQDLIEYLPDQKTINIHMKKDTRNVVNNQQSDWAFKMDGVLHNVSQSHVYDMTAKNVVLRALDGYNGTVMCYGQTGAGKTYTMTGATENYKQRGIIPRALQQIFRETEERSEQAFTVWISFLEIYNETLFDLLSTLPDADSRDSQMTIVDDGNGVRVKGLSVHLTNNEEEALNLLFEGETNRIIASHALNKNSSRSHCILTVYIESRSRTLSNAKYVTSKLNLVDLAGSERLGKTGSEGQVLREAMYINKSLSFLEQAIIALADHRRDHIPFRQSKLTYALKDSLGGNCNTVLVANIYEEAAQIEETLSTLRFATRMKCVQTEPAVNEHIDPVLQVKKLEMEIRQLKNELAIHDSLANRSLVSYDAMSDTQIADINFQVHRYLEGTTDEIECLLLVVSVEFESWYNESYLIPEEVQNALRDRGSIRPGMMPLNRVLALEEDEQERFERLHQELLSSSPGSISFYNAHMRTQQRKHYFRAMSQAQPQRKTARVIIPQVKNKPPSILLSS</sequence>
<organism evidence="18 19">
    <name type="scientific">Acipenser ruthenus</name>
    <name type="common">Sterlet sturgeon</name>
    <dbReference type="NCBI Taxonomy" id="7906"/>
    <lineage>
        <taxon>Eukaryota</taxon>
        <taxon>Metazoa</taxon>
        <taxon>Chordata</taxon>
        <taxon>Craniata</taxon>
        <taxon>Vertebrata</taxon>
        <taxon>Euteleostomi</taxon>
        <taxon>Actinopterygii</taxon>
        <taxon>Chondrostei</taxon>
        <taxon>Acipenseriformes</taxon>
        <taxon>Acipenseridae</taxon>
        <taxon>Acipenser</taxon>
    </lineage>
</organism>
<dbReference type="InterPro" id="IPR027417">
    <property type="entry name" value="P-loop_NTPase"/>
</dbReference>
<dbReference type="Proteomes" id="UP000289886">
    <property type="component" value="Unassembled WGS sequence"/>
</dbReference>
<evidence type="ECO:0000256" key="9">
    <source>
        <dbReference type="ARBA" id="ARBA00023069"/>
    </source>
</evidence>
<evidence type="ECO:0000313" key="18">
    <source>
        <dbReference type="EMBL" id="RXM98487.1"/>
    </source>
</evidence>
<dbReference type="AlphaFoldDB" id="A0A662YPI7"/>
<evidence type="ECO:0000256" key="1">
    <source>
        <dbReference type="ARBA" id="ARBA00004611"/>
    </source>
</evidence>
<comment type="function">
    <text evidence="13">Essential for normal male fertility and for progressive motility of spermatozoa.</text>
</comment>
<dbReference type="InterPro" id="IPR019821">
    <property type="entry name" value="Kinesin_motor_CS"/>
</dbReference>
<evidence type="ECO:0000256" key="7">
    <source>
        <dbReference type="ARBA" id="ARBA00022846"/>
    </source>
</evidence>
<protein>
    <recommendedName>
        <fullName evidence="16">Kinesin-like protein</fullName>
    </recommendedName>
</protein>
<keyword evidence="7" id="KW-0282">Flagellum</keyword>
<evidence type="ECO:0000256" key="10">
    <source>
        <dbReference type="ARBA" id="ARBA00023175"/>
    </source>
</evidence>
<keyword evidence="9" id="KW-0969">Cilium</keyword>
<dbReference type="GO" id="GO:0005524">
    <property type="term" value="F:ATP binding"/>
    <property type="evidence" value="ECO:0007669"/>
    <property type="project" value="UniProtKB-UniRule"/>
</dbReference>
<keyword evidence="12" id="KW-0966">Cell projection</keyword>
<evidence type="ECO:0000256" key="6">
    <source>
        <dbReference type="ARBA" id="ARBA00022840"/>
    </source>
</evidence>
<comment type="subcellular location">
    <subcellularLocation>
        <location evidence="1">Cytoplasm</location>
        <location evidence="1">Cytoskeleton</location>
        <location evidence="1">Flagellum axoneme</location>
    </subcellularLocation>
</comment>
<evidence type="ECO:0000259" key="17">
    <source>
        <dbReference type="PROSITE" id="PS50067"/>
    </source>
</evidence>
<dbReference type="PANTHER" id="PTHR47968">
    <property type="entry name" value="CENTROMERE PROTEIN E"/>
    <property type="match status" value="1"/>
</dbReference>
<feature type="binding site" evidence="15">
    <location>
        <begin position="93"/>
        <end position="100"/>
    </location>
    <ligand>
        <name>ATP</name>
        <dbReference type="ChEBI" id="CHEBI:30616"/>
    </ligand>
</feature>
<dbReference type="Pfam" id="PF00225">
    <property type="entry name" value="Kinesin"/>
    <property type="match status" value="1"/>
</dbReference>
<dbReference type="Gene3D" id="3.40.850.10">
    <property type="entry name" value="Kinesin motor domain"/>
    <property type="match status" value="1"/>
</dbReference>
<feature type="domain" description="Kinesin motor" evidence="17">
    <location>
        <begin position="7"/>
        <end position="340"/>
    </location>
</feature>
<evidence type="ECO:0000256" key="5">
    <source>
        <dbReference type="ARBA" id="ARBA00022741"/>
    </source>
</evidence>
<keyword evidence="6 15" id="KW-0067">ATP-binding</keyword>
<dbReference type="GO" id="GO:0007018">
    <property type="term" value="P:microtubule-based movement"/>
    <property type="evidence" value="ECO:0007669"/>
    <property type="project" value="InterPro"/>
</dbReference>
<dbReference type="GO" id="GO:0003777">
    <property type="term" value="F:microtubule motor activity"/>
    <property type="evidence" value="ECO:0007669"/>
    <property type="project" value="InterPro"/>
</dbReference>
<name>A0A662YPI7_ACIRT</name>
<dbReference type="InterPro" id="IPR036961">
    <property type="entry name" value="Kinesin_motor_dom_sf"/>
</dbReference>
<evidence type="ECO:0000256" key="11">
    <source>
        <dbReference type="ARBA" id="ARBA00023212"/>
    </source>
</evidence>
<dbReference type="PROSITE" id="PS50067">
    <property type="entry name" value="KINESIN_MOTOR_2"/>
    <property type="match status" value="1"/>
</dbReference>
<keyword evidence="11" id="KW-0206">Cytoskeleton</keyword>
<keyword evidence="3" id="KW-0597">Phosphoprotein</keyword>
<keyword evidence="10 15" id="KW-0505">Motor protein</keyword>